<evidence type="ECO:0008006" key="3">
    <source>
        <dbReference type="Google" id="ProtNLM"/>
    </source>
</evidence>
<sequence>MSAFGTLELMSLPRGKSTVDYKWVFIVKNNSFSIIERCKLNVKNALLNKESDEEVYMDLPPTFKEMRSSNKVARSKQGISVSRMKYKGDLLKGTGILRCEPMKTFMKLNYKFKWNKGGTPIDKGKYQRLVGKLINLTHTRPDLASL</sequence>
<protein>
    <recommendedName>
        <fullName evidence="3">Reverse transcriptase Ty1/copia-type domain-containing protein</fullName>
    </recommendedName>
</protein>
<evidence type="ECO:0000313" key="1">
    <source>
        <dbReference type="EMBL" id="RVW47689.1"/>
    </source>
</evidence>
<proteinExistence type="predicted"/>
<gene>
    <name evidence="1" type="ORF">CK203_117195</name>
</gene>
<evidence type="ECO:0000313" key="2">
    <source>
        <dbReference type="Proteomes" id="UP000288805"/>
    </source>
</evidence>
<name>A0A438EIY6_VITVI</name>
<organism evidence="1 2">
    <name type="scientific">Vitis vinifera</name>
    <name type="common">Grape</name>
    <dbReference type="NCBI Taxonomy" id="29760"/>
    <lineage>
        <taxon>Eukaryota</taxon>
        <taxon>Viridiplantae</taxon>
        <taxon>Streptophyta</taxon>
        <taxon>Embryophyta</taxon>
        <taxon>Tracheophyta</taxon>
        <taxon>Spermatophyta</taxon>
        <taxon>Magnoliopsida</taxon>
        <taxon>eudicotyledons</taxon>
        <taxon>Gunneridae</taxon>
        <taxon>Pentapetalae</taxon>
        <taxon>rosids</taxon>
        <taxon>Vitales</taxon>
        <taxon>Vitaceae</taxon>
        <taxon>Viteae</taxon>
        <taxon>Vitis</taxon>
    </lineage>
</organism>
<dbReference type="Proteomes" id="UP000288805">
    <property type="component" value="Unassembled WGS sequence"/>
</dbReference>
<comment type="caution">
    <text evidence="1">The sequence shown here is derived from an EMBL/GenBank/DDBJ whole genome shotgun (WGS) entry which is preliminary data.</text>
</comment>
<dbReference type="AlphaFoldDB" id="A0A438EIY6"/>
<accession>A0A438EIY6</accession>
<dbReference type="EMBL" id="QGNW01001272">
    <property type="protein sequence ID" value="RVW47689.1"/>
    <property type="molecule type" value="Genomic_DNA"/>
</dbReference>
<reference evidence="1 2" key="1">
    <citation type="journal article" date="2018" name="PLoS Genet.">
        <title>Population sequencing reveals clonal diversity and ancestral inbreeding in the grapevine cultivar Chardonnay.</title>
        <authorList>
            <person name="Roach M.J."/>
            <person name="Johnson D.L."/>
            <person name="Bohlmann J."/>
            <person name="van Vuuren H.J."/>
            <person name="Jones S.J."/>
            <person name="Pretorius I.S."/>
            <person name="Schmidt S.A."/>
            <person name="Borneman A.R."/>
        </authorList>
    </citation>
    <scope>NUCLEOTIDE SEQUENCE [LARGE SCALE GENOMIC DNA]</scope>
    <source>
        <strain evidence="2">cv. Chardonnay</strain>
        <tissue evidence="1">Leaf</tissue>
    </source>
</reference>